<name>A0A934SIM9_9RHOB</name>
<proteinExistence type="predicted"/>
<organism evidence="3 4">
    <name type="scientific">Paracoccus caeni</name>
    <dbReference type="NCBI Taxonomy" id="657651"/>
    <lineage>
        <taxon>Bacteria</taxon>
        <taxon>Pseudomonadati</taxon>
        <taxon>Pseudomonadota</taxon>
        <taxon>Alphaproteobacteria</taxon>
        <taxon>Rhodobacterales</taxon>
        <taxon>Paracoccaceae</taxon>
        <taxon>Paracoccus</taxon>
    </lineage>
</organism>
<keyword evidence="4" id="KW-1185">Reference proteome</keyword>
<feature type="chain" id="PRO_5036979323" evidence="1">
    <location>
        <begin position="19"/>
        <end position="169"/>
    </location>
</feature>
<gene>
    <name evidence="3" type="ORF">JJJ17_07875</name>
</gene>
<comment type="caution">
    <text evidence="3">The sequence shown here is derived from an EMBL/GenBank/DDBJ whole genome shotgun (WGS) entry which is preliminary data.</text>
</comment>
<evidence type="ECO:0000259" key="2">
    <source>
        <dbReference type="Pfam" id="PF07007"/>
    </source>
</evidence>
<feature type="signal peptide" evidence="1">
    <location>
        <begin position="1"/>
        <end position="18"/>
    </location>
</feature>
<dbReference type="Proteomes" id="UP000640485">
    <property type="component" value="Unassembled WGS sequence"/>
</dbReference>
<keyword evidence="1" id="KW-0732">Signal</keyword>
<protein>
    <submittedName>
        <fullName evidence="3">DUF1311 domain-containing protein</fullName>
    </submittedName>
</protein>
<evidence type="ECO:0000313" key="3">
    <source>
        <dbReference type="EMBL" id="MBK4215839.1"/>
    </source>
</evidence>
<feature type="domain" description="Lysozyme inhibitor LprI-like N-terminal" evidence="2">
    <location>
        <begin position="55"/>
        <end position="158"/>
    </location>
</feature>
<dbReference type="InterPro" id="IPR009739">
    <property type="entry name" value="LprI-like_N"/>
</dbReference>
<dbReference type="Pfam" id="PF07007">
    <property type="entry name" value="LprI"/>
    <property type="match status" value="1"/>
</dbReference>
<dbReference type="Gene3D" id="1.20.1270.180">
    <property type="match status" value="1"/>
</dbReference>
<accession>A0A934SIM9</accession>
<dbReference type="AlphaFoldDB" id="A0A934SIM9"/>
<dbReference type="EMBL" id="JAEPRQ010000002">
    <property type="protein sequence ID" value="MBK4215839.1"/>
    <property type="molecule type" value="Genomic_DNA"/>
</dbReference>
<reference evidence="3" key="1">
    <citation type="submission" date="2021-01" db="EMBL/GenBank/DDBJ databases">
        <title>Paracoccus amoyensis sp. nov., isolated from the surface seawater along the coast of Xiamen Island, China.</title>
        <authorList>
            <person name="Lyu L."/>
        </authorList>
    </citation>
    <scope>NUCLEOTIDE SEQUENCE</scope>
    <source>
        <strain evidence="3">MJ17</strain>
    </source>
</reference>
<dbReference type="RefSeq" id="WP_200685197.1">
    <property type="nucleotide sequence ID" value="NZ_JAEPRQ010000002.1"/>
</dbReference>
<evidence type="ECO:0000313" key="4">
    <source>
        <dbReference type="Proteomes" id="UP000640485"/>
    </source>
</evidence>
<evidence type="ECO:0000256" key="1">
    <source>
        <dbReference type="SAM" id="SignalP"/>
    </source>
</evidence>
<sequence length="169" mass="17988">MLKSLALTLALLAAPAMAQEDLQIDAAILDTCLEATSAEQGDDAESCIGLAAQKCMESPGGDTTAGMSICTGKELDLWDAKLNESYRALTAKAEATDREMDELGSAAEKQQPLLRDMQRNWIGFRDAACGFERSQWGGGSGGGPAGVGCMLDMTARQYLRLDRYLDEGA</sequence>